<dbReference type="Proteomes" id="UP001162836">
    <property type="component" value="Unassembled WGS sequence"/>
</dbReference>
<evidence type="ECO:0008006" key="3">
    <source>
        <dbReference type="Google" id="ProtNLM"/>
    </source>
</evidence>
<dbReference type="EMBL" id="JAJODE010000008">
    <property type="protein sequence ID" value="MCD4838148.1"/>
    <property type="molecule type" value="Genomic_DNA"/>
</dbReference>
<sequence length="65" mass="7975">MKTDKKQLHQEMKRNFVIERLEKLGVTTHDHKSIYIMDYQELLAVLVLAEMRQVDIEHPEHKWFR</sequence>
<dbReference type="RefSeq" id="WP_231314347.1">
    <property type="nucleotide sequence ID" value="NZ_JAJODE010000008.1"/>
</dbReference>
<keyword evidence="2" id="KW-1185">Reference proteome</keyword>
<evidence type="ECO:0000313" key="1">
    <source>
        <dbReference type="EMBL" id="MCD4838148.1"/>
    </source>
</evidence>
<organism evidence="1 2">
    <name type="scientific">Neobacillus sedimentimangrovi</name>
    <dbReference type="NCBI Taxonomy" id="2699460"/>
    <lineage>
        <taxon>Bacteria</taxon>
        <taxon>Bacillati</taxon>
        <taxon>Bacillota</taxon>
        <taxon>Bacilli</taxon>
        <taxon>Bacillales</taxon>
        <taxon>Bacillaceae</taxon>
        <taxon>Neobacillus</taxon>
    </lineage>
</organism>
<name>A0ABS8QFX6_9BACI</name>
<proteinExistence type="predicted"/>
<evidence type="ECO:0000313" key="2">
    <source>
        <dbReference type="Proteomes" id="UP001162836"/>
    </source>
</evidence>
<gene>
    <name evidence="1" type="ORF">LRS37_04535</name>
</gene>
<reference evidence="1 2" key="1">
    <citation type="journal article" date="2023" name="Antonie Van Leeuwenhoek">
        <title>Unveiling the genomic potential of a novel thermostable glycoside hydrolases producing Neobacillus sedimentimangrovi UE25.</title>
        <authorList>
            <person name="Ejaz U."/>
            <person name="Saleem F."/>
            <person name="Rashid R."/>
            <person name="Hasan K.A."/>
            <person name="Syed M.N."/>
            <person name="Sohail M."/>
        </authorList>
    </citation>
    <scope>NUCLEOTIDE SEQUENCE [LARGE SCALE GENOMIC DNA]</scope>
    <source>
        <strain evidence="1 2">UE25</strain>
    </source>
</reference>
<accession>A0ABS8QFX6</accession>
<protein>
    <recommendedName>
        <fullName evidence="3">Fur-regulated basic protein FbpA</fullName>
    </recommendedName>
</protein>
<comment type="caution">
    <text evidence="1">The sequence shown here is derived from an EMBL/GenBank/DDBJ whole genome shotgun (WGS) entry which is preliminary data.</text>
</comment>